<dbReference type="GO" id="GO:0008289">
    <property type="term" value="F:lipid binding"/>
    <property type="evidence" value="ECO:0007669"/>
    <property type="project" value="UniProtKB-KW"/>
</dbReference>
<sequence length="283" mass="30962">MKIAFVTDSGIGKTAAEMAADGIISLPLQISVDGRSLQDMEDIDKDQLIALLQEQKVMATSLPALGRIQECFEQLKAEGVELIFAVPICSGLSGTISAMQTAADQIGLPIITIDTHVTAVVQEYLIRTAKQMAEAGASMEEIQAACQQVIDTTNTLILPSDMQHLKRGGRLTPLAATLAGLLKIKPILEINQHTQGRIDVKEKVRTYTRALERAVQIMKEDNIDEHYSITIAHVDAPQTAEQLAAILRRTFPKTEIQIIKLVNVVAVHTGLNTQAIQYFRKLD</sequence>
<dbReference type="InterPro" id="IPR043168">
    <property type="entry name" value="DegV_C"/>
</dbReference>
<accession>A0A412G685</accession>
<gene>
    <name evidence="2" type="ORF">DWY25_00260</name>
</gene>
<dbReference type="PROSITE" id="PS51482">
    <property type="entry name" value="DEGV"/>
    <property type="match status" value="1"/>
</dbReference>
<name>A0A412G685_9FIRM</name>
<dbReference type="Pfam" id="PF02645">
    <property type="entry name" value="DegV"/>
    <property type="match status" value="1"/>
</dbReference>
<organism evidence="2 3">
    <name type="scientific">Holdemania filiformis</name>
    <dbReference type="NCBI Taxonomy" id="61171"/>
    <lineage>
        <taxon>Bacteria</taxon>
        <taxon>Bacillati</taxon>
        <taxon>Bacillota</taxon>
        <taxon>Erysipelotrichia</taxon>
        <taxon>Erysipelotrichales</taxon>
        <taxon>Erysipelotrichaceae</taxon>
        <taxon>Holdemania</taxon>
    </lineage>
</organism>
<dbReference type="NCBIfam" id="TIGR00762">
    <property type="entry name" value="DegV"/>
    <property type="match status" value="1"/>
</dbReference>
<dbReference type="Gene3D" id="3.30.1180.10">
    <property type="match status" value="1"/>
</dbReference>
<evidence type="ECO:0000313" key="2">
    <source>
        <dbReference type="EMBL" id="RGR76759.1"/>
    </source>
</evidence>
<keyword evidence="3" id="KW-1185">Reference proteome</keyword>
<evidence type="ECO:0000313" key="3">
    <source>
        <dbReference type="Proteomes" id="UP000284178"/>
    </source>
</evidence>
<dbReference type="GeneID" id="83013844"/>
<dbReference type="EMBL" id="QRUP01000001">
    <property type="protein sequence ID" value="RGR76759.1"/>
    <property type="molecule type" value="Genomic_DNA"/>
</dbReference>
<dbReference type="SUPFAM" id="SSF82549">
    <property type="entry name" value="DAK1/DegV-like"/>
    <property type="match status" value="1"/>
</dbReference>
<reference evidence="2 3" key="1">
    <citation type="submission" date="2018-08" db="EMBL/GenBank/DDBJ databases">
        <title>A genome reference for cultivated species of the human gut microbiota.</title>
        <authorList>
            <person name="Zou Y."/>
            <person name="Xue W."/>
            <person name="Luo G."/>
        </authorList>
    </citation>
    <scope>NUCLEOTIDE SEQUENCE [LARGE SCALE GENOMIC DNA]</scope>
    <source>
        <strain evidence="2 3">AF24-29</strain>
    </source>
</reference>
<dbReference type="InterPro" id="IPR003797">
    <property type="entry name" value="DegV"/>
</dbReference>
<protein>
    <submittedName>
        <fullName evidence="2">DegV family protein</fullName>
    </submittedName>
</protein>
<dbReference type="Gene3D" id="3.40.50.10170">
    <property type="match status" value="1"/>
</dbReference>
<proteinExistence type="predicted"/>
<dbReference type="RefSeq" id="WP_006060344.1">
    <property type="nucleotide sequence ID" value="NZ_CABJCV010000001.1"/>
</dbReference>
<evidence type="ECO:0000256" key="1">
    <source>
        <dbReference type="ARBA" id="ARBA00023121"/>
    </source>
</evidence>
<keyword evidence="1" id="KW-0446">Lipid-binding</keyword>
<comment type="caution">
    <text evidence="2">The sequence shown here is derived from an EMBL/GenBank/DDBJ whole genome shotgun (WGS) entry which is preliminary data.</text>
</comment>
<dbReference type="PANTHER" id="PTHR33434:SF2">
    <property type="entry name" value="FATTY ACID-BINDING PROTEIN TM_1468"/>
    <property type="match status" value="1"/>
</dbReference>
<dbReference type="InterPro" id="IPR050270">
    <property type="entry name" value="DegV_domain_contain"/>
</dbReference>
<dbReference type="Proteomes" id="UP000284178">
    <property type="component" value="Unassembled WGS sequence"/>
</dbReference>
<dbReference type="PANTHER" id="PTHR33434">
    <property type="entry name" value="DEGV DOMAIN-CONTAINING PROTEIN DR_1986-RELATED"/>
    <property type="match status" value="1"/>
</dbReference>
<dbReference type="AlphaFoldDB" id="A0A412G685"/>